<protein>
    <submittedName>
        <fullName evidence="2">Uncharacterized protein</fullName>
    </submittedName>
</protein>
<evidence type="ECO:0000256" key="1">
    <source>
        <dbReference type="SAM" id="Phobius"/>
    </source>
</evidence>
<proteinExistence type="predicted"/>
<accession>A0A8S5T7M0</accession>
<name>A0A8S5T7M0_9CAUD</name>
<dbReference type="EMBL" id="BK032759">
    <property type="protein sequence ID" value="DAF58762.1"/>
    <property type="molecule type" value="Genomic_DNA"/>
</dbReference>
<keyword evidence="1" id="KW-1133">Transmembrane helix</keyword>
<feature type="transmembrane region" description="Helical" evidence="1">
    <location>
        <begin position="12"/>
        <end position="32"/>
    </location>
</feature>
<reference evidence="2" key="1">
    <citation type="journal article" date="2021" name="Proc. Natl. Acad. Sci. U.S.A.">
        <title>A Catalog of Tens of Thousands of Viruses from Human Metagenomes Reveals Hidden Associations with Chronic Diseases.</title>
        <authorList>
            <person name="Tisza M.J."/>
            <person name="Buck C.B."/>
        </authorList>
    </citation>
    <scope>NUCLEOTIDE SEQUENCE</scope>
    <source>
        <strain evidence="2">CtxMM9</strain>
    </source>
</reference>
<keyword evidence="1" id="KW-0812">Transmembrane</keyword>
<evidence type="ECO:0000313" key="2">
    <source>
        <dbReference type="EMBL" id="DAF58762.1"/>
    </source>
</evidence>
<keyword evidence="1" id="KW-0472">Membrane</keyword>
<sequence length="38" mass="4509">MERLFGLSRVFLLYHLLVILLMLLIILFQLAAKIKCVY</sequence>
<organism evidence="2">
    <name type="scientific">Siphoviridae sp. ctxMM9</name>
    <dbReference type="NCBI Taxonomy" id="2827973"/>
    <lineage>
        <taxon>Viruses</taxon>
        <taxon>Duplodnaviria</taxon>
        <taxon>Heunggongvirae</taxon>
        <taxon>Uroviricota</taxon>
        <taxon>Caudoviricetes</taxon>
    </lineage>
</organism>